<dbReference type="Proteomes" id="UP000266426">
    <property type="component" value="Unassembled WGS sequence"/>
</dbReference>
<dbReference type="GO" id="GO:0004519">
    <property type="term" value="F:endonuclease activity"/>
    <property type="evidence" value="ECO:0007669"/>
    <property type="project" value="UniProtKB-UniRule"/>
</dbReference>
<dbReference type="InterPro" id="IPR045076">
    <property type="entry name" value="MutS"/>
</dbReference>
<evidence type="ECO:0000313" key="10">
    <source>
        <dbReference type="EMBL" id="RJP58894.1"/>
    </source>
</evidence>
<evidence type="ECO:0000256" key="4">
    <source>
        <dbReference type="ARBA" id="ARBA00022840"/>
    </source>
</evidence>
<dbReference type="SMART" id="SM00534">
    <property type="entry name" value="MUTSac"/>
    <property type="match status" value="1"/>
</dbReference>
<dbReference type="SUPFAM" id="SSF48334">
    <property type="entry name" value="DNA repair protein MutS, domain III"/>
    <property type="match status" value="1"/>
</dbReference>
<evidence type="ECO:0000256" key="1">
    <source>
        <dbReference type="ARBA" id="ARBA00022730"/>
    </source>
</evidence>
<dbReference type="Gene3D" id="3.30.1370.110">
    <property type="match status" value="1"/>
</dbReference>
<keyword evidence="7" id="KW-0540">Nuclease</keyword>
<dbReference type="GO" id="GO:0016887">
    <property type="term" value="F:ATP hydrolysis activity"/>
    <property type="evidence" value="ECO:0007669"/>
    <property type="project" value="InterPro"/>
</dbReference>
<dbReference type="InterPro" id="IPR005747">
    <property type="entry name" value="MutS2"/>
</dbReference>
<dbReference type="GO" id="GO:0045910">
    <property type="term" value="P:negative regulation of DNA recombination"/>
    <property type="evidence" value="ECO:0007669"/>
    <property type="project" value="InterPro"/>
</dbReference>
<feature type="coiled-coil region" evidence="8">
    <location>
        <begin position="526"/>
        <end position="556"/>
    </location>
</feature>
<dbReference type="GO" id="GO:0019843">
    <property type="term" value="F:rRNA binding"/>
    <property type="evidence" value="ECO:0007669"/>
    <property type="project" value="UniProtKB-UniRule"/>
</dbReference>
<keyword evidence="5 7" id="KW-0694">RNA-binding</keyword>
<reference evidence="10 11" key="1">
    <citation type="journal article" date="2017" name="ISME J.">
        <title>Energy and carbon metabolisms in a deep terrestrial subsurface fluid microbial community.</title>
        <authorList>
            <person name="Momper L."/>
            <person name="Jungbluth S.P."/>
            <person name="Lee M.D."/>
            <person name="Amend J.P."/>
        </authorList>
    </citation>
    <scope>NUCLEOTIDE SEQUENCE [LARGE SCALE GENOMIC DNA]</scope>
    <source>
        <strain evidence="10">SURF_26</strain>
    </source>
</reference>
<dbReference type="InterPro" id="IPR036063">
    <property type="entry name" value="Smr_dom_sf"/>
</dbReference>
<evidence type="ECO:0000256" key="3">
    <source>
        <dbReference type="ARBA" id="ARBA00022801"/>
    </source>
</evidence>
<keyword evidence="2 7" id="KW-0547">Nucleotide-binding</keyword>
<dbReference type="PIRSF" id="PIRSF005814">
    <property type="entry name" value="MutS_YshD"/>
    <property type="match status" value="1"/>
</dbReference>
<evidence type="ECO:0000256" key="6">
    <source>
        <dbReference type="ARBA" id="ARBA00023125"/>
    </source>
</evidence>
<dbReference type="HAMAP" id="MF_00092">
    <property type="entry name" value="MutS2"/>
    <property type="match status" value="1"/>
</dbReference>
<organism evidence="10 11">
    <name type="scientific">Candidatus Auribacter fodinae</name>
    <dbReference type="NCBI Taxonomy" id="2093366"/>
    <lineage>
        <taxon>Bacteria</taxon>
        <taxon>Pseudomonadati</taxon>
        <taxon>Candidatus Auribacterota</taxon>
        <taxon>Candidatus Auribacteria</taxon>
        <taxon>Candidatus Auribacterales</taxon>
        <taxon>Candidatus Auribacteraceae</taxon>
        <taxon>Candidatus Auribacter</taxon>
    </lineage>
</organism>
<dbReference type="GO" id="GO:0140664">
    <property type="term" value="F:ATP-dependent DNA damage sensor activity"/>
    <property type="evidence" value="ECO:0007669"/>
    <property type="project" value="InterPro"/>
</dbReference>
<evidence type="ECO:0000256" key="8">
    <source>
        <dbReference type="SAM" id="Coils"/>
    </source>
</evidence>
<comment type="subunit">
    <text evidence="7">Homodimer. Binds to stalled ribosomes, contacting rRNA.</text>
</comment>
<keyword evidence="8" id="KW-0175">Coiled coil</keyword>
<dbReference type="FunFam" id="3.40.50.300:FF:000830">
    <property type="entry name" value="Endonuclease MutS2"/>
    <property type="match status" value="1"/>
</dbReference>
<dbReference type="InterPro" id="IPR036187">
    <property type="entry name" value="DNA_mismatch_repair_MutS_sf"/>
</dbReference>
<dbReference type="Gene3D" id="3.40.50.300">
    <property type="entry name" value="P-loop containing nucleotide triphosphate hydrolases"/>
    <property type="match status" value="1"/>
</dbReference>
<name>A0A3A4QYM1_9BACT</name>
<dbReference type="EC" id="3.6.4.-" evidence="7"/>
<protein>
    <recommendedName>
        <fullName evidence="7">Endonuclease MutS2</fullName>
        <ecNumber evidence="7">3.1.-.-</ecNumber>
    </recommendedName>
    <alternativeName>
        <fullName evidence="7">Ribosome-associated protein quality control-upstream factor</fullName>
        <shortName evidence="7">RQC-upstream factor</shortName>
        <shortName evidence="7">RqcU</shortName>
        <ecNumber evidence="7">3.6.4.-</ecNumber>
    </alternativeName>
</protein>
<dbReference type="InterPro" id="IPR027417">
    <property type="entry name" value="P-loop_NTPase"/>
</dbReference>
<proteinExistence type="inferred from homology"/>
<dbReference type="GO" id="GO:0005524">
    <property type="term" value="F:ATP binding"/>
    <property type="evidence" value="ECO:0007669"/>
    <property type="project" value="UniProtKB-UniRule"/>
</dbReference>
<dbReference type="EMBL" id="QZJZ01000059">
    <property type="protein sequence ID" value="RJP58894.1"/>
    <property type="molecule type" value="Genomic_DNA"/>
</dbReference>
<feature type="domain" description="Smr" evidence="9">
    <location>
        <begin position="721"/>
        <end position="796"/>
    </location>
</feature>
<comment type="caution">
    <text evidence="10">The sequence shown here is derived from an EMBL/GenBank/DDBJ whole genome shotgun (WGS) entry which is preliminary data.</text>
</comment>
<dbReference type="NCBIfam" id="TIGR01069">
    <property type="entry name" value="mutS2"/>
    <property type="match status" value="1"/>
</dbReference>
<dbReference type="GO" id="GO:0072344">
    <property type="term" value="P:rescue of stalled ribosome"/>
    <property type="evidence" value="ECO:0007669"/>
    <property type="project" value="UniProtKB-UniRule"/>
</dbReference>
<dbReference type="InterPro" id="IPR000432">
    <property type="entry name" value="DNA_mismatch_repair_MutS_C"/>
</dbReference>
<gene>
    <name evidence="7" type="primary">mutS2</name>
    <name evidence="7" type="synonym">rqcU</name>
    <name evidence="10" type="ORF">C4541_07190</name>
</gene>
<feature type="binding site" evidence="7">
    <location>
        <begin position="336"/>
        <end position="343"/>
    </location>
    <ligand>
        <name>ATP</name>
        <dbReference type="ChEBI" id="CHEBI:30616"/>
    </ligand>
</feature>
<comment type="function">
    <text evidence="7">Acts as a ribosome collision sensor, splitting the ribosome into its 2 subunits. Detects stalled/collided 70S ribosomes which it binds and splits by an ATP-hydrolysis driven conformational change. Acts upstream of the ribosome quality control system (RQC), a ribosome-associated complex that mediates the extraction of incompletely synthesized nascent chains from stalled ribosomes and their subsequent degradation. Probably generates substrates for RQC.</text>
</comment>
<keyword evidence="1 7" id="KW-0699">rRNA-binding</keyword>
<dbReference type="GO" id="GO:0006298">
    <property type="term" value="P:mismatch repair"/>
    <property type="evidence" value="ECO:0007669"/>
    <property type="project" value="InterPro"/>
</dbReference>
<dbReference type="InterPro" id="IPR002625">
    <property type="entry name" value="Smr_dom"/>
</dbReference>
<comment type="similarity">
    <text evidence="7">Belongs to the DNA mismatch repair MutS family. MutS2 subfamily.</text>
</comment>
<accession>A0A3A4QYM1</accession>
<keyword evidence="4 7" id="KW-0067">ATP-binding</keyword>
<dbReference type="Pfam" id="PF00488">
    <property type="entry name" value="MutS_V"/>
    <property type="match status" value="1"/>
</dbReference>
<evidence type="ECO:0000256" key="5">
    <source>
        <dbReference type="ARBA" id="ARBA00022884"/>
    </source>
</evidence>
<dbReference type="Pfam" id="PF01713">
    <property type="entry name" value="Smr"/>
    <property type="match status" value="1"/>
</dbReference>
<dbReference type="SUPFAM" id="SSF160443">
    <property type="entry name" value="SMR domain-like"/>
    <property type="match status" value="1"/>
</dbReference>
<sequence>MDSHTLSILELHSVTRLIADCTQSGMGKTCIYNLTPTTDHAQIATRLAVTSELMDLITDGLNVPAHSADDISDMLDQMHIEGTILDSEGFMLLWALLHQSRMIKKFITVCEKNIPSLKALAQRIPDQPRLEKAIAYVFNEDGKVRDRASSRLKCIRKDIKSLRTSILNNITHIVDNKRATGCLSNDQVTIREGRYVLFVKSEMRHHIDGVIHDKSMSGSTCFIEPASVIESGNRLRSLKFDERNEIMRIKRFLSEMVREELDSLKQMITPIQEYEAMRATAVFAVKNDFICPDIAADMNLVIRNGRHPILLYRLKQDTIPLSVELSSDKRALVITGPNMGGKTVALKTVGLLCLMVQCGLPVPVAEGSRFPVFSTIFADIGDEQSLENDMSTFSSHIVRIKDILHNCPDGQKSLVLLDEFGTGTDPAEGAALAIAILEQMMERGIFAIANTHLYQLKIFASQHKGVRNASMLYDDTLNRPTYRLVMDIPGSSNAMNIAKNLGLPSNILYHAQKLLGKTPGELDTLIRQLHDQKIALVEEKKILDEEKEKYAILMRRYKAKVLQFEDEKKDIITKKLNEMDETIKTMKKDFETAVSSLNAPNHEQVHTVRKKLESYHKEVKIQKQELLIEDRQQEIETPHINMDWQKGDTAVVAPFMLEGTILSINTKKKKVTVLCDNQRIETSLASLQPAKEKQKKPPADSKTTVSFHVAQERKGSFNPTLDLRGHTVDESLSMLEQHLSDVVMFGFKMFTVIHGFGTGKVKRAVQDYLAEQREVKNFRDGQQGEGGLGVTVVEIG</sequence>
<evidence type="ECO:0000256" key="2">
    <source>
        <dbReference type="ARBA" id="ARBA00022741"/>
    </source>
</evidence>
<evidence type="ECO:0000256" key="7">
    <source>
        <dbReference type="HAMAP-Rule" id="MF_00092"/>
    </source>
</evidence>
<dbReference type="GO" id="GO:0030983">
    <property type="term" value="F:mismatched DNA binding"/>
    <property type="evidence" value="ECO:0007669"/>
    <property type="project" value="InterPro"/>
</dbReference>
<evidence type="ECO:0000259" key="9">
    <source>
        <dbReference type="PROSITE" id="PS50828"/>
    </source>
</evidence>
<dbReference type="EC" id="3.1.-.-" evidence="7"/>
<keyword evidence="3 7" id="KW-0378">Hydrolase</keyword>
<keyword evidence="7 10" id="KW-0255">Endonuclease</keyword>
<dbReference type="SMART" id="SM00463">
    <property type="entry name" value="SMR"/>
    <property type="match status" value="1"/>
</dbReference>
<dbReference type="InterPro" id="IPR007696">
    <property type="entry name" value="DNA_mismatch_repair_MutS_core"/>
</dbReference>
<dbReference type="PANTHER" id="PTHR48466">
    <property type="entry name" value="OS10G0509000 PROTEIN-RELATED"/>
    <property type="match status" value="1"/>
</dbReference>
<dbReference type="SUPFAM" id="SSF52540">
    <property type="entry name" value="P-loop containing nucleoside triphosphate hydrolases"/>
    <property type="match status" value="1"/>
</dbReference>
<dbReference type="AlphaFoldDB" id="A0A3A4QYM1"/>
<dbReference type="PANTHER" id="PTHR48466:SF2">
    <property type="entry name" value="OS10G0509000 PROTEIN"/>
    <property type="match status" value="1"/>
</dbReference>
<dbReference type="GO" id="GO:0043023">
    <property type="term" value="F:ribosomal large subunit binding"/>
    <property type="evidence" value="ECO:0007669"/>
    <property type="project" value="UniProtKB-UniRule"/>
</dbReference>
<dbReference type="PROSITE" id="PS50828">
    <property type="entry name" value="SMR"/>
    <property type="match status" value="1"/>
</dbReference>
<dbReference type="SMART" id="SM00533">
    <property type="entry name" value="MUTSd"/>
    <property type="match status" value="1"/>
</dbReference>
<comment type="function">
    <text evidence="7">Endonuclease that is involved in the suppression of homologous recombination and thus may have a key role in the control of bacterial genetic diversity.</text>
</comment>
<keyword evidence="6 7" id="KW-0238">DNA-binding</keyword>
<evidence type="ECO:0000313" key="11">
    <source>
        <dbReference type="Proteomes" id="UP000266426"/>
    </source>
</evidence>